<dbReference type="EMBL" id="LAZP02000068">
    <property type="protein sequence ID" value="PFH61502.1"/>
    <property type="molecule type" value="Genomic_DNA"/>
</dbReference>
<comment type="caution">
    <text evidence="2">The sequence shown here is derived from an EMBL/GenBank/DDBJ whole genome shotgun (WGS) entry which is preliminary data.</text>
</comment>
<organism evidence="2 3">
    <name type="scientific">Ophiocordyceps unilateralis</name>
    <name type="common">Zombie-ant fungus</name>
    <name type="synonym">Torrubia unilateralis</name>
    <dbReference type="NCBI Taxonomy" id="268505"/>
    <lineage>
        <taxon>Eukaryota</taxon>
        <taxon>Fungi</taxon>
        <taxon>Dikarya</taxon>
        <taxon>Ascomycota</taxon>
        <taxon>Pezizomycotina</taxon>
        <taxon>Sordariomycetes</taxon>
        <taxon>Hypocreomycetidae</taxon>
        <taxon>Hypocreales</taxon>
        <taxon>Ophiocordycipitaceae</taxon>
        <taxon>Ophiocordyceps</taxon>
    </lineage>
</organism>
<proteinExistence type="predicted"/>
<dbReference type="OrthoDB" id="66095at2759"/>
<keyword evidence="3" id="KW-1185">Reference proteome</keyword>
<reference evidence="2 3" key="1">
    <citation type="journal article" date="2015" name="BMC Genomics">
        <title>Gene expression during zombie ant biting behavior reflects the complexity underlying fungal parasitic behavioral manipulation.</title>
        <authorList>
            <person name="de Bekker C."/>
            <person name="Ohm R.A."/>
            <person name="Loreto R.G."/>
            <person name="Sebastian A."/>
            <person name="Albert I."/>
            <person name="Merrow M."/>
            <person name="Brachmann A."/>
            <person name="Hughes D.P."/>
        </authorList>
    </citation>
    <scope>NUCLEOTIDE SEQUENCE [LARGE SCALE GENOMIC DNA]</scope>
    <source>
        <strain evidence="2 3">SC16a</strain>
    </source>
</reference>
<sequence length="345" mass="38097">MPNLAIPIIPASLREAAMPSANPGPSPSPSPGLEIGYRPTPDDIVILRAALNRAKGLPPDIVDCIFDHAEYWAHSSAVVDYGSELRHSLRIAGTGAQENTFLLRSPPLGLTHLCRGDARLAEELVYDSSEARPLPLAKEHDAAFFARLANYSTPRLANPARKIVFTIRSHDQGWGNSDDDDPYASSWTWFEAGLERLDALQECDAKCTYDACRESSTEKCPALPVCGLRPIHPSTILSDADDQPRYLYHHPLLPDDRHNIRRNKAASRDWQDHVITWSYLDDIEPTSDAGAELHRQGRGRASGDGGLTRLSRSASTSTGLCDEELRCYFSLRFSMHFDAATPGIR</sequence>
<accession>A0A2A9PKS1</accession>
<dbReference type="Proteomes" id="UP000037136">
    <property type="component" value="Unassembled WGS sequence"/>
</dbReference>
<reference evidence="2 3" key="2">
    <citation type="journal article" date="2017" name="Sci. Rep.">
        <title>Ant-infecting Ophiocordyceps genomes reveal a high diversity of potential behavioral manipulation genes and a possible major role for enterotoxins.</title>
        <authorList>
            <person name="de Bekker C."/>
            <person name="Ohm R.A."/>
            <person name="Evans H.C."/>
            <person name="Brachmann A."/>
            <person name="Hughes D.P."/>
        </authorList>
    </citation>
    <scope>NUCLEOTIDE SEQUENCE [LARGE SCALE GENOMIC DNA]</scope>
    <source>
        <strain evidence="2 3">SC16a</strain>
    </source>
</reference>
<evidence type="ECO:0000313" key="3">
    <source>
        <dbReference type="Proteomes" id="UP000037136"/>
    </source>
</evidence>
<protein>
    <submittedName>
        <fullName evidence="2">Uncharacterized protein</fullName>
    </submittedName>
</protein>
<evidence type="ECO:0000256" key="1">
    <source>
        <dbReference type="SAM" id="MobiDB-lite"/>
    </source>
</evidence>
<dbReference type="AlphaFoldDB" id="A0A2A9PKS1"/>
<evidence type="ECO:0000313" key="2">
    <source>
        <dbReference type="EMBL" id="PFH61502.1"/>
    </source>
</evidence>
<dbReference type="STRING" id="268505.A0A2A9PKS1"/>
<feature type="region of interest" description="Disordered" evidence="1">
    <location>
        <begin position="289"/>
        <end position="313"/>
    </location>
</feature>
<gene>
    <name evidence="2" type="ORF">XA68_17159</name>
</gene>
<name>A0A2A9PKS1_OPHUN</name>